<dbReference type="SMART" id="SM00397">
    <property type="entry name" value="t_SNARE"/>
    <property type="match status" value="1"/>
</dbReference>
<dbReference type="Proteomes" id="UP001217089">
    <property type="component" value="Unassembled WGS sequence"/>
</dbReference>
<dbReference type="Gene3D" id="1.20.5.110">
    <property type="match status" value="1"/>
</dbReference>
<proteinExistence type="predicted"/>
<feature type="domain" description="T-SNARE coiled-coil homology" evidence="3">
    <location>
        <begin position="133"/>
        <end position="195"/>
    </location>
</feature>
<dbReference type="SUPFAM" id="SSF58038">
    <property type="entry name" value="SNARE fusion complex"/>
    <property type="match status" value="2"/>
</dbReference>
<evidence type="ECO:0000313" key="4">
    <source>
        <dbReference type="EMBL" id="KAJ8314061.1"/>
    </source>
</evidence>
<reference evidence="4 5" key="1">
    <citation type="submission" date="2022-12" db="EMBL/GenBank/DDBJ databases">
        <title>Chromosome-level genome of Tegillarca granosa.</title>
        <authorList>
            <person name="Kim J."/>
        </authorList>
    </citation>
    <scope>NUCLEOTIDE SEQUENCE [LARGE SCALE GENOMIC DNA]</scope>
    <source>
        <strain evidence="4">Teg-2019</strain>
        <tissue evidence="4">Adductor muscle</tissue>
    </source>
</reference>
<evidence type="ECO:0000313" key="5">
    <source>
        <dbReference type="Proteomes" id="UP001217089"/>
    </source>
</evidence>
<dbReference type="PANTHER" id="PTHR19305:SF1">
    <property type="entry name" value="SYNAPTOSOMAL-ASSOCIATED PROTEIN 47"/>
    <property type="match status" value="1"/>
</dbReference>
<evidence type="ECO:0000259" key="3">
    <source>
        <dbReference type="PROSITE" id="PS50192"/>
    </source>
</evidence>
<accession>A0ABQ9F9N6</accession>
<keyword evidence="5" id="KW-1185">Reference proteome</keyword>
<dbReference type="InterPro" id="IPR000727">
    <property type="entry name" value="T_SNARE_dom"/>
</dbReference>
<gene>
    <name evidence="4" type="ORF">KUTeg_008622</name>
</gene>
<dbReference type="PROSITE" id="PS50192">
    <property type="entry name" value="T_SNARE"/>
    <property type="match status" value="1"/>
</dbReference>
<feature type="region of interest" description="Disordered" evidence="2">
    <location>
        <begin position="104"/>
        <end position="127"/>
    </location>
</feature>
<protein>
    <recommendedName>
        <fullName evidence="3">t-SNARE coiled-coil homology domain-containing protein</fullName>
    </recommendedName>
</protein>
<keyword evidence="1" id="KW-0677">Repeat</keyword>
<comment type="caution">
    <text evidence="4">The sequence shown here is derived from an EMBL/GenBank/DDBJ whole genome shotgun (WGS) entry which is preliminary data.</text>
</comment>
<feature type="compositionally biased region" description="Low complexity" evidence="2">
    <location>
        <begin position="113"/>
        <end position="127"/>
    </location>
</feature>
<sequence length="196" mass="21799">MSIVHDTDKTLRGAAESLSIQGAQIDSAMGTMLDIHNDLDVADGLMSGLESWFGKWKMPKEYNYVEPVFVSKDDISEVLEYEILYTKLQVGKAKQLHGRQETYPYKNGTKFTGNSNLSSGSSSGSGSQIQAIRTKEIVSEEEVQELSQVLGDLKNMALAVGQETDVQNEKLDKLTSSVNRANDRLEQTDHRIKRLL</sequence>
<name>A0ABQ9F9N6_TEGGR</name>
<dbReference type="PANTHER" id="PTHR19305">
    <property type="entry name" value="SYNAPTOSOMAL ASSOCIATED PROTEIN"/>
    <property type="match status" value="1"/>
</dbReference>
<evidence type="ECO:0000256" key="1">
    <source>
        <dbReference type="ARBA" id="ARBA00022737"/>
    </source>
</evidence>
<evidence type="ECO:0000256" key="2">
    <source>
        <dbReference type="SAM" id="MobiDB-lite"/>
    </source>
</evidence>
<dbReference type="EMBL" id="JARBDR010000342">
    <property type="protein sequence ID" value="KAJ8314061.1"/>
    <property type="molecule type" value="Genomic_DNA"/>
</dbReference>
<organism evidence="4 5">
    <name type="scientific">Tegillarca granosa</name>
    <name type="common">Malaysian cockle</name>
    <name type="synonym">Anadara granosa</name>
    <dbReference type="NCBI Taxonomy" id="220873"/>
    <lineage>
        <taxon>Eukaryota</taxon>
        <taxon>Metazoa</taxon>
        <taxon>Spiralia</taxon>
        <taxon>Lophotrochozoa</taxon>
        <taxon>Mollusca</taxon>
        <taxon>Bivalvia</taxon>
        <taxon>Autobranchia</taxon>
        <taxon>Pteriomorphia</taxon>
        <taxon>Arcoida</taxon>
        <taxon>Arcoidea</taxon>
        <taxon>Arcidae</taxon>
        <taxon>Tegillarca</taxon>
    </lineage>
</organism>